<dbReference type="PANTHER" id="PTHR10887">
    <property type="entry name" value="DNA2/NAM7 HELICASE FAMILY"/>
    <property type="match status" value="1"/>
</dbReference>
<keyword evidence="2" id="KW-0547">Nucleotide-binding</keyword>
<dbReference type="InterPro" id="IPR041677">
    <property type="entry name" value="DNA2/NAM7_AAA_11"/>
</dbReference>
<dbReference type="GO" id="GO:0000184">
    <property type="term" value="P:nuclear-transcribed mRNA catabolic process, nonsense-mediated decay"/>
    <property type="evidence" value="ECO:0007669"/>
    <property type="project" value="TreeGrafter"/>
</dbReference>
<gene>
    <name evidence="7" type="ORF">CANARDRAFT_187784</name>
</gene>
<feature type="non-terminal residue" evidence="7">
    <location>
        <position position="1"/>
    </location>
</feature>
<dbReference type="EMBL" id="KV453848">
    <property type="protein sequence ID" value="ODV87384.1"/>
    <property type="molecule type" value="Genomic_DNA"/>
</dbReference>
<dbReference type="CDD" id="cd18808">
    <property type="entry name" value="SF1_C_Upf1"/>
    <property type="match status" value="1"/>
</dbReference>
<reference evidence="8" key="1">
    <citation type="submission" date="2016-04" db="EMBL/GenBank/DDBJ databases">
        <title>Comparative genomics of biotechnologically important yeasts.</title>
        <authorList>
            <consortium name="DOE Joint Genome Institute"/>
            <person name="Riley R."/>
            <person name="Haridas S."/>
            <person name="Wolfe K.H."/>
            <person name="Lopes M.R."/>
            <person name="Hittinger C.T."/>
            <person name="Goker M."/>
            <person name="Salamov A."/>
            <person name="Wisecaver J."/>
            <person name="Long T.M."/>
            <person name="Aerts A.L."/>
            <person name="Barry K."/>
            <person name="Choi C."/>
            <person name="Clum A."/>
            <person name="Coughlan A.Y."/>
            <person name="Deshpande S."/>
            <person name="Douglass A.P."/>
            <person name="Hanson S.J."/>
            <person name="Klenk H.-P."/>
            <person name="Labutti K."/>
            <person name="Lapidus A."/>
            <person name="Lindquist E."/>
            <person name="Lipzen A."/>
            <person name="Meier-Kolthoff J.P."/>
            <person name="Ohm R.A."/>
            <person name="Otillar R.P."/>
            <person name="Pangilinan J."/>
            <person name="Peng Y."/>
            <person name="Rokas A."/>
            <person name="Rosa C.A."/>
            <person name="Scheuner C."/>
            <person name="Sibirny A.A."/>
            <person name="Slot J.C."/>
            <person name="Stielow J.B."/>
            <person name="Sun H."/>
            <person name="Kurtzman C.P."/>
            <person name="Blackwell M."/>
            <person name="Grigoriev I.V."/>
            <person name="Jeffries T.W."/>
        </authorList>
    </citation>
    <scope>NUCLEOTIDE SEQUENCE [LARGE SCALE GENOMIC DNA]</scope>
    <source>
        <strain evidence="8">NRRL YB-2248</strain>
    </source>
</reference>
<dbReference type="GO" id="GO:0005694">
    <property type="term" value="C:chromosome"/>
    <property type="evidence" value="ECO:0007669"/>
    <property type="project" value="UniProtKB-ARBA"/>
</dbReference>
<evidence type="ECO:0000313" key="8">
    <source>
        <dbReference type="Proteomes" id="UP000094801"/>
    </source>
</evidence>
<comment type="similarity">
    <text evidence="1">Belongs to the DNA2/NAM7 helicase family.</text>
</comment>
<accession>A0A1E4T6K4</accession>
<dbReference type="Pfam" id="PF13086">
    <property type="entry name" value="AAA_11"/>
    <property type="match status" value="2"/>
</dbReference>
<dbReference type="OrthoDB" id="6513042at2759"/>
<feature type="non-terminal residue" evidence="7">
    <location>
        <position position="666"/>
    </location>
</feature>
<feature type="domain" description="AAA+ ATPase" evidence="6">
    <location>
        <begin position="216"/>
        <end position="563"/>
    </location>
</feature>
<evidence type="ECO:0000259" key="6">
    <source>
        <dbReference type="SMART" id="SM00382"/>
    </source>
</evidence>
<dbReference type="STRING" id="983967.A0A1E4T6K4"/>
<dbReference type="GO" id="GO:0003678">
    <property type="term" value="F:DNA helicase activity"/>
    <property type="evidence" value="ECO:0007669"/>
    <property type="project" value="UniProtKB-ARBA"/>
</dbReference>
<keyword evidence="4" id="KW-0347">Helicase</keyword>
<dbReference type="GO" id="GO:0005524">
    <property type="term" value="F:ATP binding"/>
    <property type="evidence" value="ECO:0007669"/>
    <property type="project" value="UniProtKB-KW"/>
</dbReference>
<dbReference type="PANTHER" id="PTHR10887:SF317">
    <property type="entry name" value="ATP-DEPENDENT RNA HELICASE ECM32-RELATED"/>
    <property type="match status" value="1"/>
</dbReference>
<evidence type="ECO:0000256" key="2">
    <source>
        <dbReference type="ARBA" id="ARBA00022741"/>
    </source>
</evidence>
<dbReference type="SMART" id="SM00382">
    <property type="entry name" value="AAA"/>
    <property type="match status" value="1"/>
</dbReference>
<evidence type="ECO:0000256" key="4">
    <source>
        <dbReference type="ARBA" id="ARBA00022806"/>
    </source>
</evidence>
<dbReference type="GO" id="GO:0016787">
    <property type="term" value="F:hydrolase activity"/>
    <property type="evidence" value="ECO:0007669"/>
    <property type="project" value="UniProtKB-KW"/>
</dbReference>
<name>A0A1E4T6K4_9ASCO</name>
<evidence type="ECO:0000256" key="1">
    <source>
        <dbReference type="ARBA" id="ARBA00007913"/>
    </source>
</evidence>
<proteinExistence type="inferred from homology"/>
<dbReference type="InterPro" id="IPR047187">
    <property type="entry name" value="SF1_C_Upf1"/>
</dbReference>
<dbReference type="GO" id="GO:0005737">
    <property type="term" value="C:cytoplasm"/>
    <property type="evidence" value="ECO:0007669"/>
    <property type="project" value="TreeGrafter"/>
</dbReference>
<keyword evidence="8" id="KW-1185">Reference proteome</keyword>
<evidence type="ECO:0000256" key="3">
    <source>
        <dbReference type="ARBA" id="ARBA00022801"/>
    </source>
</evidence>
<evidence type="ECO:0000313" key="7">
    <source>
        <dbReference type="EMBL" id="ODV87384.1"/>
    </source>
</evidence>
<dbReference type="Pfam" id="PF13087">
    <property type="entry name" value="AAA_12"/>
    <property type="match status" value="1"/>
</dbReference>
<sequence>PVVNTRTKKIEELIKATTGSPMLSFNSLAEYFQHLTHCLYLEELFDNDFITNMTVEWSRSAPYKELSVIFNHREAMALLVNDKMKHLRKSPFTMNQAVMLVTKADTSFNTKPQIWSCIVQYSKVDKRHNRLEVVLSVNSWNETPLPAGSRGDAFALLPCSAVVTRVIEAMTNLEHPHFKELLLGNKPIKQIFFKNFVKFKNNLNDSQKVSVQSALNNSITILKGPPGSGKTSTIYEMILQLLENLNYSPILVVAASNIAVDNIAEKLMKDHKDDIIRILSLSKEAEYGNDHSLGDICLHNRVEKALPPHLHDIYTKIKSGNIDRVSQGEFSKFLDGSKEISQQLVAQAKVIFATTVAIGGPHLKRVDNLPVIIVDEATQTSEASSLIPLAAKGISKIIFVGDEAQLSSVTKVKALEMSLFERTLRNGTYQKPFMFDTQYRMHPDISEFPRIQFYDGKLKDGITAEDRQEPGIIYPLYFWDHQGKLGARKSRIFPQKRKGGNEEGGYTFINKKEVEYVERILENLMIDKQISPDRIGVITTYAGQRDLISSALEGNLLVNPNKKEVNLVIDKEDLEDDEKVVTHEVNGILIATVDAFQGREKDFIVMSCVRSNSSGSIGFMKDARRMNVALTRAKYSLIFTGDAKCLKRGDELWDKYISSLEQKNYV</sequence>
<dbReference type="AlphaFoldDB" id="A0A1E4T6K4"/>
<keyword evidence="3" id="KW-0378">Hydrolase</keyword>
<protein>
    <recommendedName>
        <fullName evidence="6">AAA+ ATPase domain-containing protein</fullName>
    </recommendedName>
</protein>
<dbReference type="FunFam" id="3.40.50.300:FF:000326">
    <property type="entry name" value="P-loop containing nucleoside triphosphate hydrolase"/>
    <property type="match status" value="1"/>
</dbReference>
<dbReference type="GO" id="GO:0003724">
    <property type="term" value="F:RNA helicase activity"/>
    <property type="evidence" value="ECO:0007669"/>
    <property type="project" value="TreeGrafter"/>
</dbReference>
<dbReference type="InterPro" id="IPR045055">
    <property type="entry name" value="DNA2/NAM7-like"/>
</dbReference>
<dbReference type="InterPro" id="IPR003593">
    <property type="entry name" value="AAA+_ATPase"/>
</dbReference>
<dbReference type="SUPFAM" id="SSF52540">
    <property type="entry name" value="P-loop containing nucleoside triphosphate hydrolases"/>
    <property type="match status" value="1"/>
</dbReference>
<dbReference type="Proteomes" id="UP000094801">
    <property type="component" value="Unassembled WGS sequence"/>
</dbReference>
<evidence type="ECO:0000256" key="5">
    <source>
        <dbReference type="ARBA" id="ARBA00022840"/>
    </source>
</evidence>
<keyword evidence="5" id="KW-0067">ATP-binding</keyword>
<dbReference type="InterPro" id="IPR027417">
    <property type="entry name" value="P-loop_NTPase"/>
</dbReference>
<organism evidence="7 8">
    <name type="scientific">[Candida] arabinofermentans NRRL YB-2248</name>
    <dbReference type="NCBI Taxonomy" id="983967"/>
    <lineage>
        <taxon>Eukaryota</taxon>
        <taxon>Fungi</taxon>
        <taxon>Dikarya</taxon>
        <taxon>Ascomycota</taxon>
        <taxon>Saccharomycotina</taxon>
        <taxon>Pichiomycetes</taxon>
        <taxon>Pichiales</taxon>
        <taxon>Pichiaceae</taxon>
        <taxon>Ogataea</taxon>
        <taxon>Ogataea/Candida clade</taxon>
    </lineage>
</organism>
<dbReference type="Gene3D" id="3.40.50.300">
    <property type="entry name" value="P-loop containing nucleotide triphosphate hydrolases"/>
    <property type="match status" value="2"/>
</dbReference>
<dbReference type="InterPro" id="IPR041679">
    <property type="entry name" value="DNA2/NAM7-like_C"/>
</dbReference>